<comment type="caution">
    <text evidence="9">The sequence shown here is derived from an EMBL/GenBank/DDBJ whole genome shotgun (WGS) entry which is preliminary data.</text>
</comment>
<keyword evidence="7" id="KW-0472">Membrane</keyword>
<dbReference type="InterPro" id="IPR051677">
    <property type="entry name" value="AfsR-DnrI-RedD_regulator"/>
</dbReference>
<evidence type="ECO:0000313" key="9">
    <source>
        <dbReference type="EMBL" id="GAA1503816.1"/>
    </source>
</evidence>
<reference evidence="10" key="1">
    <citation type="journal article" date="2019" name="Int. J. Syst. Evol. Microbiol.">
        <title>The Global Catalogue of Microorganisms (GCM) 10K type strain sequencing project: providing services to taxonomists for standard genome sequencing and annotation.</title>
        <authorList>
            <consortium name="The Broad Institute Genomics Platform"/>
            <consortium name="The Broad Institute Genome Sequencing Center for Infectious Disease"/>
            <person name="Wu L."/>
            <person name="Ma J."/>
        </authorList>
    </citation>
    <scope>NUCLEOTIDE SEQUENCE [LARGE SCALE GENOMIC DNA]</scope>
    <source>
        <strain evidence="10">JCM 15933</strain>
    </source>
</reference>
<dbReference type="SMART" id="SM00862">
    <property type="entry name" value="Trans_reg_C"/>
    <property type="match status" value="1"/>
</dbReference>
<dbReference type="CDD" id="cd15831">
    <property type="entry name" value="BTAD"/>
    <property type="match status" value="1"/>
</dbReference>
<dbReference type="Gene3D" id="1.10.10.10">
    <property type="entry name" value="Winged helix-like DNA-binding domain superfamily/Winged helix DNA-binding domain"/>
    <property type="match status" value="1"/>
</dbReference>
<accession>A0ABP4KIH8</accession>
<proteinExistence type="inferred from homology"/>
<dbReference type="PANTHER" id="PTHR35807:SF1">
    <property type="entry name" value="TRANSCRIPTIONAL REGULATOR REDD"/>
    <property type="match status" value="1"/>
</dbReference>
<comment type="similarity">
    <text evidence="1">Belongs to the AfsR/DnrI/RedD regulatory family.</text>
</comment>
<evidence type="ECO:0000256" key="3">
    <source>
        <dbReference type="ARBA" id="ARBA00023125"/>
    </source>
</evidence>
<name>A0ABP4KIH8_9ACTN</name>
<dbReference type="PANTHER" id="PTHR35807">
    <property type="entry name" value="TRANSCRIPTIONAL REGULATOR REDD-RELATED"/>
    <property type="match status" value="1"/>
</dbReference>
<keyword evidence="2" id="KW-0805">Transcription regulation</keyword>
<dbReference type="Gene3D" id="1.25.40.10">
    <property type="entry name" value="Tetratricopeptide repeat domain"/>
    <property type="match status" value="1"/>
</dbReference>
<evidence type="ECO:0000256" key="2">
    <source>
        <dbReference type="ARBA" id="ARBA00023015"/>
    </source>
</evidence>
<sequence>MDGGFRFEILGPLRAWAGERPVNLGPAKQRAVLGVLLLQPGRPVPPAQIIDAVWPHDLPDNALPENATNVLQKYVAALRRLLEPDRSPRTPSRLLTLDEGGYRLAIEPAAVDVTEFEAHVDAATAAHAAGRDDDAADGFRAGLRLWKGEPFAGLGGPAFEAVRVRLGERRVSASEALAEIRLRRGEHRELVADLTALVEEFPLHERLRQLLMLSLYRSGRPTDALQTFRELRSRLDDQHGIEPGEPLQDLQRRILRSDPTLALPSSPVPPTHTAPSSSSAAPISAASWEPVSPAPVESSVSPAPFLAAPGPPPPPPVLFPMPMLVAAPVGMRRWPPFAVGVDPYFGHEFNRQPWITWIETLVGIVLSACTLSTFAWVPFLYHGARRRSRPLLAVALGYFAVAVTYWTVEIIYLEDDLSQPPLAEAVAMLSLFSVSLGAPVHVLLINEHLRHLWRRRRSGPLERRERARQLLVTSPVARFALAIGRPDLPRRHNDGGLIDVNAVPDHVLLDIRGMRPAVAHRVIADRAARGPFVSMLDLALRCGVSPDDTAAYNDRLLFLPPPVVPRPPVLHG</sequence>
<evidence type="ECO:0000313" key="10">
    <source>
        <dbReference type="Proteomes" id="UP001501470"/>
    </source>
</evidence>
<dbReference type="Pfam" id="PF03704">
    <property type="entry name" value="BTAD"/>
    <property type="match status" value="1"/>
</dbReference>
<dbReference type="InterPro" id="IPR010994">
    <property type="entry name" value="RuvA_2-like"/>
</dbReference>
<keyword evidence="10" id="KW-1185">Reference proteome</keyword>
<dbReference type="PROSITE" id="PS51755">
    <property type="entry name" value="OMPR_PHOB"/>
    <property type="match status" value="1"/>
</dbReference>
<dbReference type="InterPro" id="IPR005158">
    <property type="entry name" value="BTAD"/>
</dbReference>
<keyword evidence="7" id="KW-0812">Transmembrane</keyword>
<evidence type="ECO:0000256" key="6">
    <source>
        <dbReference type="SAM" id="MobiDB-lite"/>
    </source>
</evidence>
<evidence type="ECO:0000256" key="1">
    <source>
        <dbReference type="ARBA" id="ARBA00005820"/>
    </source>
</evidence>
<dbReference type="InterPro" id="IPR001867">
    <property type="entry name" value="OmpR/PhoB-type_DNA-bd"/>
</dbReference>
<dbReference type="InterPro" id="IPR036388">
    <property type="entry name" value="WH-like_DNA-bd_sf"/>
</dbReference>
<evidence type="ECO:0000256" key="4">
    <source>
        <dbReference type="ARBA" id="ARBA00023163"/>
    </source>
</evidence>
<dbReference type="InterPro" id="IPR011990">
    <property type="entry name" value="TPR-like_helical_dom_sf"/>
</dbReference>
<evidence type="ECO:0000256" key="5">
    <source>
        <dbReference type="PROSITE-ProRule" id="PRU01091"/>
    </source>
</evidence>
<feature type="transmembrane region" description="Helical" evidence="7">
    <location>
        <begin position="425"/>
        <end position="446"/>
    </location>
</feature>
<feature type="region of interest" description="Disordered" evidence="6">
    <location>
        <begin position="260"/>
        <end position="281"/>
    </location>
</feature>
<dbReference type="SUPFAM" id="SSF48452">
    <property type="entry name" value="TPR-like"/>
    <property type="match status" value="1"/>
</dbReference>
<feature type="DNA-binding region" description="OmpR/PhoB-type" evidence="5">
    <location>
        <begin position="1"/>
        <end position="106"/>
    </location>
</feature>
<evidence type="ECO:0000256" key="7">
    <source>
        <dbReference type="SAM" id="Phobius"/>
    </source>
</evidence>
<feature type="domain" description="OmpR/PhoB-type" evidence="8">
    <location>
        <begin position="1"/>
        <end position="106"/>
    </location>
</feature>
<dbReference type="RefSeq" id="WP_344501152.1">
    <property type="nucleotide sequence ID" value="NZ_BAAAQD010000002.1"/>
</dbReference>
<keyword evidence="7" id="KW-1133">Transmembrane helix</keyword>
<organism evidence="9 10">
    <name type="scientific">Dactylosporangium maewongense</name>
    <dbReference type="NCBI Taxonomy" id="634393"/>
    <lineage>
        <taxon>Bacteria</taxon>
        <taxon>Bacillati</taxon>
        <taxon>Actinomycetota</taxon>
        <taxon>Actinomycetes</taxon>
        <taxon>Micromonosporales</taxon>
        <taxon>Micromonosporaceae</taxon>
        <taxon>Dactylosporangium</taxon>
    </lineage>
</organism>
<keyword evidence="3 5" id="KW-0238">DNA-binding</keyword>
<feature type="transmembrane region" description="Helical" evidence="7">
    <location>
        <begin position="391"/>
        <end position="413"/>
    </location>
</feature>
<dbReference type="SMART" id="SM01043">
    <property type="entry name" value="BTAD"/>
    <property type="match status" value="1"/>
</dbReference>
<keyword evidence="4" id="KW-0804">Transcription</keyword>
<evidence type="ECO:0000259" key="8">
    <source>
        <dbReference type="PROSITE" id="PS51755"/>
    </source>
</evidence>
<dbReference type="InterPro" id="IPR016032">
    <property type="entry name" value="Sig_transdc_resp-reg_C-effctor"/>
</dbReference>
<protein>
    <recommendedName>
        <fullName evidence="8">OmpR/PhoB-type domain-containing protein</fullName>
    </recommendedName>
</protein>
<dbReference type="EMBL" id="BAAAQD010000002">
    <property type="protein sequence ID" value="GAA1503816.1"/>
    <property type="molecule type" value="Genomic_DNA"/>
</dbReference>
<dbReference type="SUPFAM" id="SSF46894">
    <property type="entry name" value="C-terminal effector domain of the bipartite response regulators"/>
    <property type="match status" value="1"/>
</dbReference>
<dbReference type="SUPFAM" id="SSF47781">
    <property type="entry name" value="RuvA domain 2-like"/>
    <property type="match status" value="1"/>
</dbReference>
<dbReference type="Proteomes" id="UP001501470">
    <property type="component" value="Unassembled WGS sequence"/>
</dbReference>
<dbReference type="Pfam" id="PF00486">
    <property type="entry name" value="Trans_reg_C"/>
    <property type="match status" value="1"/>
</dbReference>
<feature type="transmembrane region" description="Helical" evidence="7">
    <location>
        <begin position="354"/>
        <end position="379"/>
    </location>
</feature>
<gene>
    <name evidence="9" type="ORF">GCM10009827_016230</name>
</gene>